<name>K1Q526_MAGGI</name>
<organism evidence="1">
    <name type="scientific">Magallana gigas</name>
    <name type="common">Pacific oyster</name>
    <name type="synonym">Crassostrea gigas</name>
    <dbReference type="NCBI Taxonomy" id="29159"/>
    <lineage>
        <taxon>Eukaryota</taxon>
        <taxon>Metazoa</taxon>
        <taxon>Spiralia</taxon>
        <taxon>Lophotrochozoa</taxon>
        <taxon>Mollusca</taxon>
        <taxon>Bivalvia</taxon>
        <taxon>Autobranchia</taxon>
        <taxon>Pteriomorphia</taxon>
        <taxon>Ostreida</taxon>
        <taxon>Ostreoidea</taxon>
        <taxon>Ostreidae</taxon>
        <taxon>Magallana</taxon>
    </lineage>
</organism>
<gene>
    <name evidence="1" type="ORF">CGI_10005964</name>
</gene>
<accession>K1Q526</accession>
<protein>
    <submittedName>
        <fullName evidence="1">Uncharacterized protein</fullName>
    </submittedName>
</protein>
<proteinExistence type="predicted"/>
<reference evidence="1" key="1">
    <citation type="journal article" date="2012" name="Nature">
        <title>The oyster genome reveals stress adaptation and complexity of shell formation.</title>
        <authorList>
            <person name="Zhang G."/>
            <person name="Fang X."/>
            <person name="Guo X."/>
            <person name="Li L."/>
            <person name="Luo R."/>
            <person name="Xu F."/>
            <person name="Yang P."/>
            <person name="Zhang L."/>
            <person name="Wang X."/>
            <person name="Qi H."/>
            <person name="Xiong Z."/>
            <person name="Que H."/>
            <person name="Xie Y."/>
            <person name="Holland P.W."/>
            <person name="Paps J."/>
            <person name="Zhu Y."/>
            <person name="Wu F."/>
            <person name="Chen Y."/>
            <person name="Wang J."/>
            <person name="Peng C."/>
            <person name="Meng J."/>
            <person name="Yang L."/>
            <person name="Liu J."/>
            <person name="Wen B."/>
            <person name="Zhang N."/>
            <person name="Huang Z."/>
            <person name="Zhu Q."/>
            <person name="Feng Y."/>
            <person name="Mount A."/>
            <person name="Hedgecock D."/>
            <person name="Xu Z."/>
            <person name="Liu Y."/>
            <person name="Domazet-Loso T."/>
            <person name="Du Y."/>
            <person name="Sun X."/>
            <person name="Zhang S."/>
            <person name="Liu B."/>
            <person name="Cheng P."/>
            <person name="Jiang X."/>
            <person name="Li J."/>
            <person name="Fan D."/>
            <person name="Wang W."/>
            <person name="Fu W."/>
            <person name="Wang T."/>
            <person name="Wang B."/>
            <person name="Zhang J."/>
            <person name="Peng Z."/>
            <person name="Li Y."/>
            <person name="Li N."/>
            <person name="Wang J."/>
            <person name="Chen M."/>
            <person name="He Y."/>
            <person name="Tan F."/>
            <person name="Song X."/>
            <person name="Zheng Q."/>
            <person name="Huang R."/>
            <person name="Yang H."/>
            <person name="Du X."/>
            <person name="Chen L."/>
            <person name="Yang M."/>
            <person name="Gaffney P.M."/>
            <person name="Wang S."/>
            <person name="Luo L."/>
            <person name="She Z."/>
            <person name="Ming Y."/>
            <person name="Huang W."/>
            <person name="Zhang S."/>
            <person name="Huang B."/>
            <person name="Zhang Y."/>
            <person name="Qu T."/>
            <person name="Ni P."/>
            <person name="Miao G."/>
            <person name="Wang J."/>
            <person name="Wang Q."/>
            <person name="Steinberg C.E."/>
            <person name="Wang H."/>
            <person name="Li N."/>
            <person name="Qian L."/>
            <person name="Zhang G."/>
            <person name="Li Y."/>
            <person name="Yang H."/>
            <person name="Liu X."/>
            <person name="Wang J."/>
            <person name="Yin Y."/>
            <person name="Wang J."/>
        </authorList>
    </citation>
    <scope>NUCLEOTIDE SEQUENCE [LARGE SCALE GENOMIC DNA]</scope>
    <source>
        <strain evidence="1">05x7-T-G4-1.051#20</strain>
    </source>
</reference>
<sequence>MKQNNAPSKEYLLLNRTFPPYLALRFPCIMGNPSAELKWMLSMSEGFYILFSELRLPCLSSFGYPRLYPSAVSVKKKDLAPETNDV</sequence>
<dbReference type="EMBL" id="JH817355">
    <property type="protein sequence ID" value="EKC31692.1"/>
    <property type="molecule type" value="Genomic_DNA"/>
</dbReference>
<dbReference type="InParanoid" id="K1Q526"/>
<dbReference type="AlphaFoldDB" id="K1Q526"/>
<evidence type="ECO:0000313" key="1">
    <source>
        <dbReference type="EMBL" id="EKC31692.1"/>
    </source>
</evidence>
<dbReference type="HOGENOM" id="CLU_2500105_0_0_1"/>